<proteinExistence type="predicted"/>
<comment type="caution">
    <text evidence="3">The sequence shown here is derived from an EMBL/GenBank/DDBJ whole genome shotgun (WGS) entry which is preliminary data.</text>
</comment>
<name>A0AAD6V6S5_9AGAR</name>
<keyword evidence="2" id="KW-0812">Transmembrane</keyword>
<protein>
    <submittedName>
        <fullName evidence="3">Uncharacterized protein</fullName>
    </submittedName>
</protein>
<feature type="transmembrane region" description="Helical" evidence="2">
    <location>
        <begin position="44"/>
        <end position="67"/>
    </location>
</feature>
<dbReference type="EMBL" id="JARJCW010000048">
    <property type="protein sequence ID" value="KAJ7204118.1"/>
    <property type="molecule type" value="Genomic_DNA"/>
</dbReference>
<organism evidence="3 4">
    <name type="scientific">Mycena pura</name>
    <dbReference type="NCBI Taxonomy" id="153505"/>
    <lineage>
        <taxon>Eukaryota</taxon>
        <taxon>Fungi</taxon>
        <taxon>Dikarya</taxon>
        <taxon>Basidiomycota</taxon>
        <taxon>Agaricomycotina</taxon>
        <taxon>Agaricomycetes</taxon>
        <taxon>Agaricomycetidae</taxon>
        <taxon>Agaricales</taxon>
        <taxon>Marasmiineae</taxon>
        <taxon>Mycenaceae</taxon>
        <taxon>Mycena</taxon>
    </lineage>
</organism>
<keyword evidence="2" id="KW-0472">Membrane</keyword>
<dbReference type="AlphaFoldDB" id="A0AAD6V6S5"/>
<keyword evidence="4" id="KW-1185">Reference proteome</keyword>
<sequence length="477" mass="53434">MLKAHPRAQTTEEFYKSNTPSPKINPATGTPDWIGPAIIATETVLFVLGPEGIVLSAVLGLAFASLLPSKASKYNQTTRESILGGVLEGLRSNDMRRAIDDIRDFQEDLTKISLFAENMSNDDFRAVDVTVLDTLFKTVQAGGTLQRAFDTVCDGIRIDGHDHGNELQWLVAAVLSIFHAYWIRCTAYAYMARYYRRKNDFHGYNSHLSALRIAYEGCHIHLPILLKKAEGQINWAKQQRLSNITVEYDEFDTPWIDRTFGSADKERVRRAAFVKDGSSGQRLEVAGLVGRANGQDYSDGMGNKSDDNDKTLGEIGDSNKTNYIKHLTERLDGDIKPARDNWNKLQNLYNNFVERSKPATPQFAPVRVAKVHMGTPNKVPLGTKLSYRVVFVDSKGQPITASSPWSEWIKTSSQTELDQFLIGDGYAMTDTTRQIWMRVRTPSMVLFDIEGEKGVLVDTIRGHGLKLWPENSDHGSI</sequence>
<evidence type="ECO:0000313" key="3">
    <source>
        <dbReference type="EMBL" id="KAJ7204118.1"/>
    </source>
</evidence>
<evidence type="ECO:0000256" key="1">
    <source>
        <dbReference type="SAM" id="MobiDB-lite"/>
    </source>
</evidence>
<feature type="compositionally biased region" description="Polar residues" evidence="1">
    <location>
        <begin position="8"/>
        <end position="22"/>
    </location>
</feature>
<keyword evidence="2" id="KW-1133">Transmembrane helix</keyword>
<evidence type="ECO:0000256" key="2">
    <source>
        <dbReference type="SAM" id="Phobius"/>
    </source>
</evidence>
<dbReference type="Proteomes" id="UP001219525">
    <property type="component" value="Unassembled WGS sequence"/>
</dbReference>
<feature type="region of interest" description="Disordered" evidence="1">
    <location>
        <begin position="1"/>
        <end position="22"/>
    </location>
</feature>
<evidence type="ECO:0000313" key="4">
    <source>
        <dbReference type="Proteomes" id="UP001219525"/>
    </source>
</evidence>
<gene>
    <name evidence="3" type="ORF">GGX14DRAFT_569716</name>
</gene>
<reference evidence="3" key="1">
    <citation type="submission" date="2023-03" db="EMBL/GenBank/DDBJ databases">
        <title>Massive genome expansion in bonnet fungi (Mycena s.s.) driven by repeated elements and novel gene families across ecological guilds.</title>
        <authorList>
            <consortium name="Lawrence Berkeley National Laboratory"/>
            <person name="Harder C.B."/>
            <person name="Miyauchi S."/>
            <person name="Viragh M."/>
            <person name="Kuo A."/>
            <person name="Thoen E."/>
            <person name="Andreopoulos B."/>
            <person name="Lu D."/>
            <person name="Skrede I."/>
            <person name="Drula E."/>
            <person name="Henrissat B."/>
            <person name="Morin E."/>
            <person name="Kohler A."/>
            <person name="Barry K."/>
            <person name="LaButti K."/>
            <person name="Morin E."/>
            <person name="Salamov A."/>
            <person name="Lipzen A."/>
            <person name="Mereny Z."/>
            <person name="Hegedus B."/>
            <person name="Baldrian P."/>
            <person name="Stursova M."/>
            <person name="Weitz H."/>
            <person name="Taylor A."/>
            <person name="Grigoriev I.V."/>
            <person name="Nagy L.G."/>
            <person name="Martin F."/>
            <person name="Kauserud H."/>
        </authorList>
    </citation>
    <scope>NUCLEOTIDE SEQUENCE</scope>
    <source>
        <strain evidence="3">9144</strain>
    </source>
</reference>
<accession>A0AAD6V6S5</accession>
<feature type="transmembrane region" description="Helical" evidence="2">
    <location>
        <begin position="169"/>
        <end position="191"/>
    </location>
</feature>